<evidence type="ECO:0000313" key="4">
    <source>
        <dbReference type="Proteomes" id="UP000095094"/>
    </source>
</evidence>
<dbReference type="InterPro" id="IPR049492">
    <property type="entry name" value="BD-FAE-like_dom"/>
</dbReference>
<proteinExistence type="predicted"/>
<dbReference type="Pfam" id="PF20434">
    <property type="entry name" value="BD-FAE"/>
    <property type="match status" value="1"/>
</dbReference>
<gene>
    <name evidence="3" type="ORF">BCR25_06945</name>
</gene>
<dbReference type="AlphaFoldDB" id="A0A1E5GHT3"/>
<sequence length="266" mass="30212">MQTFNLSLQSKEQDFPASIDVYLRENISIENHLLPVLVICPGGGYDFLSNRESEPLALAFLAQGFQAIVLNYTTMQDDLKTDFLNATVNQVKQTFDMIYQNKEEWQIDTNNIFLLGCSAGGHLAASYSTRWQEFADKTSHYKPAGTILCYPVTSFQLGWPKAITHFDFPISDIERYDTANKIDQNTPETFIWHTANDTAVPVLNTLNYCEKLEKSSIPFECHIFESGRHGLSLATRASASKNTEQYLDPIVASWFPTCITWLNKRL</sequence>
<evidence type="ECO:0000256" key="1">
    <source>
        <dbReference type="ARBA" id="ARBA00022801"/>
    </source>
</evidence>
<dbReference type="SUPFAM" id="SSF53474">
    <property type="entry name" value="alpha/beta-Hydrolases"/>
    <property type="match status" value="1"/>
</dbReference>
<comment type="caution">
    <text evidence="3">The sequence shown here is derived from an EMBL/GenBank/DDBJ whole genome shotgun (WGS) entry which is preliminary data.</text>
</comment>
<organism evidence="3 4">
    <name type="scientific">Enterococcus termitis</name>
    <dbReference type="NCBI Taxonomy" id="332950"/>
    <lineage>
        <taxon>Bacteria</taxon>
        <taxon>Bacillati</taxon>
        <taxon>Bacillota</taxon>
        <taxon>Bacilli</taxon>
        <taxon>Lactobacillales</taxon>
        <taxon>Enterococcaceae</taxon>
        <taxon>Enterococcus</taxon>
    </lineage>
</organism>
<protein>
    <recommendedName>
        <fullName evidence="2">BD-FAE-like domain-containing protein</fullName>
    </recommendedName>
</protein>
<dbReference type="OrthoDB" id="9794725at2"/>
<feature type="domain" description="BD-FAE-like" evidence="2">
    <location>
        <begin position="20"/>
        <end position="141"/>
    </location>
</feature>
<dbReference type="PANTHER" id="PTHR48081:SF6">
    <property type="entry name" value="PEPTIDASE S9 PROLYL OLIGOPEPTIDASE CATALYTIC DOMAIN-CONTAINING PROTEIN"/>
    <property type="match status" value="1"/>
</dbReference>
<dbReference type="EMBL" id="MIJY01000034">
    <property type="protein sequence ID" value="OEG12274.1"/>
    <property type="molecule type" value="Genomic_DNA"/>
</dbReference>
<evidence type="ECO:0000259" key="2">
    <source>
        <dbReference type="Pfam" id="PF20434"/>
    </source>
</evidence>
<accession>A0A1E5GHT3</accession>
<keyword evidence="1" id="KW-0378">Hydrolase</keyword>
<reference evidence="4" key="1">
    <citation type="submission" date="2016-09" db="EMBL/GenBank/DDBJ databases">
        <authorList>
            <person name="Gulvik C.A."/>
        </authorList>
    </citation>
    <scope>NUCLEOTIDE SEQUENCE [LARGE SCALE GENOMIC DNA]</scope>
    <source>
        <strain evidence="4">LMG 8895</strain>
    </source>
</reference>
<evidence type="ECO:0000313" key="3">
    <source>
        <dbReference type="EMBL" id="OEG12274.1"/>
    </source>
</evidence>
<dbReference type="Proteomes" id="UP000095094">
    <property type="component" value="Unassembled WGS sequence"/>
</dbReference>
<dbReference type="InterPro" id="IPR029058">
    <property type="entry name" value="AB_hydrolase_fold"/>
</dbReference>
<dbReference type="Gene3D" id="3.40.50.1820">
    <property type="entry name" value="alpha/beta hydrolase"/>
    <property type="match status" value="1"/>
</dbReference>
<dbReference type="GO" id="GO:0016787">
    <property type="term" value="F:hydrolase activity"/>
    <property type="evidence" value="ECO:0007669"/>
    <property type="project" value="UniProtKB-KW"/>
</dbReference>
<dbReference type="InterPro" id="IPR050300">
    <property type="entry name" value="GDXG_lipolytic_enzyme"/>
</dbReference>
<dbReference type="RefSeq" id="WP_069663979.1">
    <property type="nucleotide sequence ID" value="NZ_JBHUJJ010000001.1"/>
</dbReference>
<name>A0A1E5GHT3_9ENTE</name>
<dbReference type="PANTHER" id="PTHR48081">
    <property type="entry name" value="AB HYDROLASE SUPERFAMILY PROTEIN C4A8.06C"/>
    <property type="match status" value="1"/>
</dbReference>
<keyword evidence="4" id="KW-1185">Reference proteome</keyword>